<evidence type="ECO:0000256" key="12">
    <source>
        <dbReference type="ARBA" id="ARBA00023027"/>
    </source>
</evidence>
<feature type="transmembrane region" description="Helical" evidence="17">
    <location>
        <begin position="189"/>
        <end position="206"/>
    </location>
</feature>
<evidence type="ECO:0000256" key="8">
    <source>
        <dbReference type="ARBA" id="ARBA00022792"/>
    </source>
</evidence>
<comment type="similarity">
    <text evidence="2 17">Belongs to the complex I subunit 2 family.</text>
</comment>
<dbReference type="PANTHER" id="PTHR46552">
    <property type="entry name" value="NADH-UBIQUINONE OXIDOREDUCTASE CHAIN 2"/>
    <property type="match status" value="1"/>
</dbReference>
<evidence type="ECO:0000256" key="6">
    <source>
        <dbReference type="ARBA" id="ARBA00022660"/>
    </source>
</evidence>
<keyword evidence="11 17" id="KW-1133">Transmembrane helix</keyword>
<evidence type="ECO:0000256" key="13">
    <source>
        <dbReference type="ARBA" id="ARBA00023075"/>
    </source>
</evidence>
<keyword evidence="15 17" id="KW-0472">Membrane</keyword>
<keyword evidence="6 17" id="KW-0679">Respiratory chain</keyword>
<comment type="catalytic activity">
    <reaction evidence="16 17">
        <text>a ubiquinone + NADH + 5 H(+)(in) = a ubiquinol + NAD(+) + 4 H(+)(out)</text>
        <dbReference type="Rhea" id="RHEA:29091"/>
        <dbReference type="Rhea" id="RHEA-COMP:9565"/>
        <dbReference type="Rhea" id="RHEA-COMP:9566"/>
        <dbReference type="ChEBI" id="CHEBI:15378"/>
        <dbReference type="ChEBI" id="CHEBI:16389"/>
        <dbReference type="ChEBI" id="CHEBI:17976"/>
        <dbReference type="ChEBI" id="CHEBI:57540"/>
        <dbReference type="ChEBI" id="CHEBI:57945"/>
        <dbReference type="EC" id="7.1.1.2"/>
    </reaction>
</comment>
<evidence type="ECO:0000256" key="17">
    <source>
        <dbReference type="RuleBase" id="RU003403"/>
    </source>
</evidence>
<dbReference type="EMBL" id="FJ809755">
    <property type="protein sequence ID" value="ACQ91076.1"/>
    <property type="molecule type" value="Genomic_DNA"/>
</dbReference>
<feature type="transmembrane region" description="Helical" evidence="17">
    <location>
        <begin position="58"/>
        <end position="79"/>
    </location>
</feature>
<feature type="transmembrane region" description="Helical" evidence="17">
    <location>
        <begin position="259"/>
        <end position="280"/>
    </location>
</feature>
<dbReference type="GO" id="GO:0005743">
    <property type="term" value="C:mitochondrial inner membrane"/>
    <property type="evidence" value="ECO:0007669"/>
    <property type="project" value="UniProtKB-SubCell"/>
</dbReference>
<dbReference type="EC" id="7.1.1.2" evidence="3 17"/>
<keyword evidence="7 17" id="KW-0812">Transmembrane</keyword>
<name>D2DW46_PYGGR</name>
<evidence type="ECO:0000256" key="4">
    <source>
        <dbReference type="ARBA" id="ARBA00021008"/>
    </source>
</evidence>
<evidence type="ECO:0000256" key="3">
    <source>
        <dbReference type="ARBA" id="ARBA00012944"/>
    </source>
</evidence>
<geneLocation type="mitochondrion" evidence="19"/>
<dbReference type="InterPro" id="IPR050175">
    <property type="entry name" value="Complex_I_Subunit_2"/>
</dbReference>
<gene>
    <name evidence="19" type="primary">ND2</name>
</gene>
<evidence type="ECO:0000256" key="15">
    <source>
        <dbReference type="ARBA" id="ARBA00023136"/>
    </source>
</evidence>
<dbReference type="Pfam" id="PF00361">
    <property type="entry name" value="Proton_antipo_M"/>
    <property type="match status" value="1"/>
</dbReference>
<dbReference type="GO" id="GO:0006120">
    <property type="term" value="P:mitochondrial electron transport, NADH to ubiquinone"/>
    <property type="evidence" value="ECO:0007669"/>
    <property type="project" value="InterPro"/>
</dbReference>
<dbReference type="PANTHER" id="PTHR46552:SF1">
    <property type="entry name" value="NADH-UBIQUINONE OXIDOREDUCTASE CHAIN 2"/>
    <property type="match status" value="1"/>
</dbReference>
<keyword evidence="14 17" id="KW-0496">Mitochondrion</keyword>
<evidence type="ECO:0000256" key="16">
    <source>
        <dbReference type="ARBA" id="ARBA00049551"/>
    </source>
</evidence>
<dbReference type="PRINTS" id="PR01436">
    <property type="entry name" value="NADHDHGNASE2"/>
</dbReference>
<feature type="transmembrane region" description="Helical" evidence="17">
    <location>
        <begin position="226"/>
        <end position="247"/>
    </location>
</feature>
<evidence type="ECO:0000256" key="2">
    <source>
        <dbReference type="ARBA" id="ARBA00007012"/>
    </source>
</evidence>
<proteinExistence type="inferred from homology"/>
<evidence type="ECO:0000256" key="1">
    <source>
        <dbReference type="ARBA" id="ARBA00004448"/>
    </source>
</evidence>
<evidence type="ECO:0000256" key="7">
    <source>
        <dbReference type="ARBA" id="ARBA00022692"/>
    </source>
</evidence>
<keyword evidence="12 17" id="KW-0520">NAD</keyword>
<evidence type="ECO:0000256" key="10">
    <source>
        <dbReference type="ARBA" id="ARBA00022982"/>
    </source>
</evidence>
<dbReference type="InterPro" id="IPR001750">
    <property type="entry name" value="ND/Mrp_TM"/>
</dbReference>
<accession>D2DW46</accession>
<organism evidence="19">
    <name type="scientific">Pyganodon grandis</name>
    <name type="common">Giant floater mussel</name>
    <dbReference type="NCBI Taxonomy" id="96932"/>
    <lineage>
        <taxon>Eukaryota</taxon>
        <taxon>Metazoa</taxon>
        <taxon>Spiralia</taxon>
        <taxon>Lophotrochozoa</taxon>
        <taxon>Mollusca</taxon>
        <taxon>Bivalvia</taxon>
        <taxon>Autobranchia</taxon>
        <taxon>Heteroconchia</taxon>
        <taxon>Palaeoheterodonta</taxon>
        <taxon>Unionida</taxon>
        <taxon>Unionoidea</taxon>
        <taxon>Unionidae</taxon>
        <taxon>Anodontinae</taxon>
        <taxon>Pyganodon</taxon>
    </lineage>
</organism>
<evidence type="ECO:0000313" key="19">
    <source>
        <dbReference type="EMBL" id="ACQ91076.1"/>
    </source>
</evidence>
<feature type="transmembrane region" description="Helical" evidence="17">
    <location>
        <begin position="300"/>
        <end position="322"/>
    </location>
</feature>
<dbReference type="GO" id="GO:0008137">
    <property type="term" value="F:NADH dehydrogenase (ubiquinone) activity"/>
    <property type="evidence" value="ECO:0007669"/>
    <property type="project" value="UniProtKB-EC"/>
</dbReference>
<keyword evidence="8 17" id="KW-0999">Mitochondrion inner membrane</keyword>
<sequence length="323" mass="36119">MKCSTPLFLMLVVLSTLLAITASNYMFIWMMMELNMLTFTPLICSQKSSTAIEISIKYLIPQSFASSLFMLAICMTSFLPNHNMLTTPALLMKLGSAPFHAWFPTIMQSINLSAGFILMTWQKIIPLYLISIPQLSNAPIILISIAMTALWGSIAGLNQTNIMLMLAFSSITHLAWLISATLFSVKVMFLYFTLYSLTLGTIFSLLKNKNLVSHKMLMHNGLSTYHLMILSFNFLSLAGMPPFAMFSGKLLVICLMKNMLMILITMMIGAAISLYFYTVFSLTSILNLLGSTNTENKKEYFNVICVLTLVLQLSALPLILFFS</sequence>
<keyword evidence="5" id="KW-0813">Transport</keyword>
<dbReference type="InterPro" id="IPR003917">
    <property type="entry name" value="NADH_UbQ_OxRdtase_chain2"/>
</dbReference>
<keyword evidence="13 17" id="KW-0830">Ubiquinone</keyword>
<evidence type="ECO:0000256" key="14">
    <source>
        <dbReference type="ARBA" id="ARBA00023128"/>
    </source>
</evidence>
<dbReference type="AlphaFoldDB" id="D2DW46"/>
<feature type="transmembrane region" description="Helical" evidence="17">
    <location>
        <begin position="163"/>
        <end position="182"/>
    </location>
</feature>
<protein>
    <recommendedName>
        <fullName evidence="4 17">NADH-ubiquinone oxidoreductase chain 2</fullName>
        <ecNumber evidence="3 17">7.1.1.2</ecNumber>
    </recommendedName>
</protein>
<keyword evidence="9 17" id="KW-1278">Translocase</keyword>
<reference evidence="19" key="1">
    <citation type="journal article" date="2009" name="Genetics">
        <title>Comparative mitochondrial genomics of freshwater mussels (Bivalvia: Unionoida) with doubly uniparental inheritance of mtDNA: gender-specific open reading frames and putative origins of replication.</title>
        <authorList>
            <person name="Breton S."/>
            <person name="Beaupre H.D."/>
            <person name="Stewart D.T."/>
            <person name="Piontkivska H."/>
            <person name="Karmakar M."/>
            <person name="Bogan A.E."/>
            <person name="Blier P.U."/>
            <person name="Hoeh W.R."/>
        </authorList>
    </citation>
    <scope>NUCLEOTIDE SEQUENCE</scope>
</reference>
<evidence type="ECO:0000256" key="9">
    <source>
        <dbReference type="ARBA" id="ARBA00022967"/>
    </source>
</evidence>
<feature type="transmembrane region" description="Helical" evidence="17">
    <location>
        <begin position="140"/>
        <end position="157"/>
    </location>
</feature>
<comment type="subcellular location">
    <subcellularLocation>
        <location evidence="1 17">Mitochondrion inner membrane</location>
        <topology evidence="1 17">Multi-pass membrane protein</topology>
    </subcellularLocation>
</comment>
<evidence type="ECO:0000256" key="5">
    <source>
        <dbReference type="ARBA" id="ARBA00022448"/>
    </source>
</evidence>
<comment type="function">
    <text evidence="17">Core subunit of the mitochondrial membrane respiratory chain NADH dehydrogenase (Complex I) which catalyzes electron transfer from NADH through the respiratory chain, using ubiquinone as an electron acceptor. Essential for the catalytic activity and assembly of complex I.</text>
</comment>
<keyword evidence="10 17" id="KW-0249">Electron transport</keyword>
<feature type="transmembrane region" description="Helical" evidence="17">
    <location>
        <begin position="99"/>
        <end position="119"/>
    </location>
</feature>
<evidence type="ECO:0000259" key="18">
    <source>
        <dbReference type="Pfam" id="PF00361"/>
    </source>
</evidence>
<feature type="domain" description="NADH:quinone oxidoreductase/Mrp antiporter transmembrane" evidence="18">
    <location>
        <begin position="87"/>
        <end position="272"/>
    </location>
</feature>
<evidence type="ECO:0000256" key="11">
    <source>
        <dbReference type="ARBA" id="ARBA00022989"/>
    </source>
</evidence>